<dbReference type="Pfam" id="PF01032">
    <property type="entry name" value="FecCD"/>
    <property type="match status" value="1"/>
</dbReference>
<feature type="transmembrane region" description="Helical" evidence="8">
    <location>
        <begin position="98"/>
        <end position="121"/>
    </location>
</feature>
<dbReference type="Proteomes" id="UP000704068">
    <property type="component" value="Unassembled WGS sequence"/>
</dbReference>
<feature type="transmembrane region" description="Helical" evidence="8">
    <location>
        <begin position="293"/>
        <end position="311"/>
    </location>
</feature>
<feature type="transmembrane region" description="Helical" evidence="8">
    <location>
        <begin position="127"/>
        <end position="151"/>
    </location>
</feature>
<keyword evidence="3" id="KW-0813">Transport</keyword>
<evidence type="ECO:0000256" key="8">
    <source>
        <dbReference type="SAM" id="Phobius"/>
    </source>
</evidence>
<evidence type="ECO:0000256" key="6">
    <source>
        <dbReference type="ARBA" id="ARBA00022989"/>
    </source>
</evidence>
<dbReference type="SUPFAM" id="SSF81345">
    <property type="entry name" value="ABC transporter involved in vitamin B12 uptake, BtuC"/>
    <property type="match status" value="1"/>
</dbReference>
<gene>
    <name evidence="9" type="ORF">HXK21_09305</name>
</gene>
<name>A0A929RXL6_9BACT</name>
<sequence length="345" mass="36733">MPHNYIHVGKNNLLKWGGSLFLFSLLFFSNLVVGSTSLSLSQIFDALVNQGSPDVVTHFIVVETRLPAAATATLAGGSLAVIGLLLQASFHNPLADPGLLGVSGGASLGAAICILLIGINYSSAEAAIGFSATILSAFIGAIIVTLLLFLCNKLFKNSLILLLFGVLLSYTLNAIVTMLNFQASADNLRSFFSWQMGNFSSLTLSDLPIFALLSLTGCLLALTQVKPLNLLRMGDDYARNAGIHARRFRAITLLVTGLLTATATAFCGPIAYIGLVTPHFTRILFHTSDYRSLLPLSILWGGSIALLCNLISSLPGANGLIPINTTSSILSLPFLILLLLRWGRR</sequence>
<comment type="similarity">
    <text evidence="2">Belongs to the binding-protein-dependent transport system permease family. FecCD subfamily.</text>
</comment>
<comment type="caution">
    <text evidence="9">The sequence shown here is derived from an EMBL/GenBank/DDBJ whole genome shotgun (WGS) entry which is preliminary data.</text>
</comment>
<dbReference type="Gene3D" id="1.10.3470.10">
    <property type="entry name" value="ABC transporter involved in vitamin B12 uptake, BtuC"/>
    <property type="match status" value="1"/>
</dbReference>
<feature type="transmembrane region" description="Helical" evidence="8">
    <location>
        <begin position="158"/>
        <end position="179"/>
    </location>
</feature>
<dbReference type="RefSeq" id="WP_303764765.1">
    <property type="nucleotide sequence ID" value="NZ_JABZGR010000053.1"/>
</dbReference>
<dbReference type="InterPro" id="IPR000522">
    <property type="entry name" value="ABC_transptr_permease_BtuC"/>
</dbReference>
<evidence type="ECO:0000313" key="10">
    <source>
        <dbReference type="Proteomes" id="UP000704068"/>
    </source>
</evidence>
<evidence type="ECO:0000256" key="7">
    <source>
        <dbReference type="ARBA" id="ARBA00023136"/>
    </source>
</evidence>
<dbReference type="GO" id="GO:0033214">
    <property type="term" value="P:siderophore-iron import into cell"/>
    <property type="evidence" value="ECO:0007669"/>
    <property type="project" value="TreeGrafter"/>
</dbReference>
<organism evidence="9 10">
    <name type="scientific">Alloprevotella tannerae</name>
    <dbReference type="NCBI Taxonomy" id="76122"/>
    <lineage>
        <taxon>Bacteria</taxon>
        <taxon>Pseudomonadati</taxon>
        <taxon>Bacteroidota</taxon>
        <taxon>Bacteroidia</taxon>
        <taxon>Bacteroidales</taxon>
        <taxon>Prevotellaceae</taxon>
        <taxon>Alloprevotella</taxon>
    </lineage>
</organism>
<evidence type="ECO:0000256" key="5">
    <source>
        <dbReference type="ARBA" id="ARBA00022692"/>
    </source>
</evidence>
<dbReference type="InterPro" id="IPR037294">
    <property type="entry name" value="ABC_BtuC-like"/>
</dbReference>
<evidence type="ECO:0000256" key="2">
    <source>
        <dbReference type="ARBA" id="ARBA00007935"/>
    </source>
</evidence>
<evidence type="ECO:0000313" key="9">
    <source>
        <dbReference type="EMBL" id="MBF0971208.1"/>
    </source>
</evidence>
<keyword evidence="5 8" id="KW-0812">Transmembrane</keyword>
<accession>A0A929RXL6</accession>
<keyword evidence="4" id="KW-1003">Cell membrane</keyword>
<comment type="subcellular location">
    <subcellularLocation>
        <location evidence="1">Cell membrane</location>
        <topology evidence="1">Multi-pass membrane protein</topology>
    </subcellularLocation>
</comment>
<dbReference type="CDD" id="cd06550">
    <property type="entry name" value="TM_ABC_iron-siderophores_like"/>
    <property type="match status" value="1"/>
</dbReference>
<protein>
    <submittedName>
        <fullName evidence="9">Iron ABC transporter permease</fullName>
    </submittedName>
</protein>
<feature type="transmembrane region" description="Helical" evidence="8">
    <location>
        <begin position="250"/>
        <end position="273"/>
    </location>
</feature>
<dbReference type="PANTHER" id="PTHR30472:SF41">
    <property type="entry name" value="TRANSPORT SYSTEM PERMEASE PROTEIN"/>
    <property type="match status" value="1"/>
</dbReference>
<feature type="transmembrane region" description="Helical" evidence="8">
    <location>
        <begin position="199"/>
        <end position="223"/>
    </location>
</feature>
<dbReference type="GO" id="GO:0005886">
    <property type="term" value="C:plasma membrane"/>
    <property type="evidence" value="ECO:0007669"/>
    <property type="project" value="UniProtKB-SubCell"/>
</dbReference>
<dbReference type="EMBL" id="JABZGR010000053">
    <property type="protein sequence ID" value="MBF0971208.1"/>
    <property type="molecule type" value="Genomic_DNA"/>
</dbReference>
<evidence type="ECO:0000256" key="4">
    <source>
        <dbReference type="ARBA" id="ARBA00022475"/>
    </source>
</evidence>
<keyword evidence="7 8" id="KW-0472">Membrane</keyword>
<reference evidence="9" key="1">
    <citation type="submission" date="2020-04" db="EMBL/GenBank/DDBJ databases">
        <title>Deep metagenomics examines the oral microbiome during advanced dental caries in children, revealing novel taxa and co-occurrences with host molecules.</title>
        <authorList>
            <person name="Baker J.L."/>
            <person name="Morton J.T."/>
            <person name="Dinis M."/>
            <person name="Alvarez R."/>
            <person name="Tran N.C."/>
            <person name="Knight R."/>
            <person name="Edlund A."/>
        </authorList>
    </citation>
    <scope>NUCLEOTIDE SEQUENCE</scope>
    <source>
        <strain evidence="9">JCVI_34_bin.1</strain>
    </source>
</reference>
<feature type="transmembrane region" description="Helical" evidence="8">
    <location>
        <begin position="20"/>
        <end position="44"/>
    </location>
</feature>
<evidence type="ECO:0000256" key="3">
    <source>
        <dbReference type="ARBA" id="ARBA00022448"/>
    </source>
</evidence>
<feature type="transmembrane region" description="Helical" evidence="8">
    <location>
        <begin position="323"/>
        <end position="342"/>
    </location>
</feature>
<proteinExistence type="inferred from homology"/>
<dbReference type="PANTHER" id="PTHR30472">
    <property type="entry name" value="FERRIC ENTEROBACTIN TRANSPORT SYSTEM PERMEASE PROTEIN"/>
    <property type="match status" value="1"/>
</dbReference>
<dbReference type="AlphaFoldDB" id="A0A929RXL6"/>
<evidence type="ECO:0000256" key="1">
    <source>
        <dbReference type="ARBA" id="ARBA00004651"/>
    </source>
</evidence>
<dbReference type="GO" id="GO:0022857">
    <property type="term" value="F:transmembrane transporter activity"/>
    <property type="evidence" value="ECO:0007669"/>
    <property type="project" value="InterPro"/>
</dbReference>
<keyword evidence="6 8" id="KW-1133">Transmembrane helix</keyword>
<feature type="transmembrane region" description="Helical" evidence="8">
    <location>
        <begin position="64"/>
        <end position="86"/>
    </location>
</feature>